<accession>A0AA88AN91</accession>
<comment type="caution">
    <text evidence="1">The sequence shown here is derived from an EMBL/GenBank/DDBJ whole genome shotgun (WGS) entry which is preliminary data.</text>
</comment>
<evidence type="ECO:0000313" key="2">
    <source>
        <dbReference type="Proteomes" id="UP001187192"/>
    </source>
</evidence>
<organism evidence="1 2">
    <name type="scientific">Ficus carica</name>
    <name type="common">Common fig</name>
    <dbReference type="NCBI Taxonomy" id="3494"/>
    <lineage>
        <taxon>Eukaryota</taxon>
        <taxon>Viridiplantae</taxon>
        <taxon>Streptophyta</taxon>
        <taxon>Embryophyta</taxon>
        <taxon>Tracheophyta</taxon>
        <taxon>Spermatophyta</taxon>
        <taxon>Magnoliopsida</taxon>
        <taxon>eudicotyledons</taxon>
        <taxon>Gunneridae</taxon>
        <taxon>Pentapetalae</taxon>
        <taxon>rosids</taxon>
        <taxon>fabids</taxon>
        <taxon>Rosales</taxon>
        <taxon>Moraceae</taxon>
        <taxon>Ficeae</taxon>
        <taxon>Ficus</taxon>
    </lineage>
</organism>
<sequence>MGTGSGSSFRNAIEVGFWDQGVQDQDQGWVLRLGMGSSFDIQSKGWILSFTTKSKDWGQRRVSEPRQRLGLRNGAWVRFRDSFGIGVGGWSLVLVLGSGFITGVGIGFQDWDKGWVRDRTEVGFKAQGRVEDEFWDMGRSRVSGLGLGFGTVVGVKLRDMGRYRVLEYRSRSVSGLGSGSSFITKSRSGFRMGVWVEFQVGRVSGSGFGIEDQGKVLGRGSGVEVRFRNGDRSRGWVSVWWSRLGFGMGVGVGF</sequence>
<name>A0AA88AN91_FICCA</name>
<protein>
    <submittedName>
        <fullName evidence="1">Uncharacterized protein</fullName>
    </submittedName>
</protein>
<proteinExistence type="predicted"/>
<dbReference type="AlphaFoldDB" id="A0AA88AN91"/>
<dbReference type="Proteomes" id="UP001187192">
    <property type="component" value="Unassembled WGS sequence"/>
</dbReference>
<reference evidence="1" key="1">
    <citation type="submission" date="2023-07" db="EMBL/GenBank/DDBJ databases">
        <title>draft genome sequence of fig (Ficus carica).</title>
        <authorList>
            <person name="Takahashi T."/>
            <person name="Nishimura K."/>
        </authorList>
    </citation>
    <scope>NUCLEOTIDE SEQUENCE</scope>
</reference>
<keyword evidence="2" id="KW-1185">Reference proteome</keyword>
<gene>
    <name evidence="1" type="ORF">TIFTF001_016221</name>
</gene>
<evidence type="ECO:0000313" key="1">
    <source>
        <dbReference type="EMBL" id="GMN47041.1"/>
    </source>
</evidence>
<dbReference type="EMBL" id="BTGU01000024">
    <property type="protein sequence ID" value="GMN47041.1"/>
    <property type="molecule type" value="Genomic_DNA"/>
</dbReference>